<evidence type="ECO:0000259" key="2">
    <source>
        <dbReference type="Pfam" id="PF20432"/>
    </source>
</evidence>
<accession>A0A9X9X366</accession>
<dbReference type="NCBIfam" id="TIGR02293">
    <property type="entry name" value="TAS_TIGR02293"/>
    <property type="match status" value="1"/>
</dbReference>
<dbReference type="Pfam" id="PF09722">
    <property type="entry name" value="Xre_MbcA_ParS_C"/>
    <property type="match status" value="1"/>
</dbReference>
<keyword evidence="4" id="KW-1185">Reference proteome</keyword>
<evidence type="ECO:0000259" key="1">
    <source>
        <dbReference type="Pfam" id="PF09722"/>
    </source>
</evidence>
<organism evidence="3 4">
    <name type="scientific">Neoroseomonas soli</name>
    <dbReference type="NCBI Taxonomy" id="1081025"/>
    <lineage>
        <taxon>Bacteria</taxon>
        <taxon>Pseudomonadati</taxon>
        <taxon>Pseudomonadota</taxon>
        <taxon>Alphaproteobacteria</taxon>
        <taxon>Acetobacterales</taxon>
        <taxon>Acetobacteraceae</taxon>
        <taxon>Neoroseomonas</taxon>
    </lineage>
</organism>
<gene>
    <name evidence="3" type="ORF">GXW76_21925</name>
</gene>
<feature type="domain" description="Antitoxin Xre/MbcA/ParS-like toxin-binding" evidence="1">
    <location>
        <begin position="77"/>
        <end position="126"/>
    </location>
</feature>
<evidence type="ECO:0000313" key="3">
    <source>
        <dbReference type="EMBL" id="MBR0673845.1"/>
    </source>
</evidence>
<dbReference type="InterPro" id="IPR024467">
    <property type="entry name" value="Xre/MbcA/ParS-like_toxin-bd"/>
</dbReference>
<reference evidence="3" key="1">
    <citation type="submission" date="2020-01" db="EMBL/GenBank/DDBJ databases">
        <authorList>
            <person name="Rat A."/>
        </authorList>
    </citation>
    <scope>NUCLEOTIDE SEQUENCE</scope>
    <source>
        <strain evidence="3">LMG 31231</strain>
    </source>
</reference>
<proteinExistence type="predicted"/>
<dbReference type="InterPro" id="IPR011979">
    <property type="entry name" value="Antitox_Xre"/>
</dbReference>
<reference evidence="3" key="2">
    <citation type="journal article" date="2021" name="Syst. Appl. Microbiol.">
        <title>Roseomonas hellenica sp. nov., isolated from roots of wild-growing Alkanna tinctoria.</title>
        <authorList>
            <person name="Rat A."/>
            <person name="Naranjo H.D."/>
            <person name="Lebbe L."/>
            <person name="Cnockaert M."/>
            <person name="Krigas N."/>
            <person name="Grigoriadou K."/>
            <person name="Maloupa E."/>
            <person name="Willems A."/>
        </authorList>
    </citation>
    <scope>NUCLEOTIDE SEQUENCE</scope>
    <source>
        <strain evidence="3">LMG 31231</strain>
    </source>
</reference>
<protein>
    <submittedName>
        <fullName evidence="3">DUF2384 domain-containing protein</fullName>
    </submittedName>
</protein>
<name>A0A9X9X366_9PROT</name>
<evidence type="ECO:0000313" key="4">
    <source>
        <dbReference type="Proteomes" id="UP001138751"/>
    </source>
</evidence>
<dbReference type="RefSeq" id="WP_211864244.1">
    <property type="nucleotide sequence ID" value="NZ_JAAEDM010000093.1"/>
</dbReference>
<dbReference type="InterPro" id="IPR046847">
    <property type="entry name" value="Xre-like_HTH"/>
</dbReference>
<dbReference type="GO" id="GO:0003677">
    <property type="term" value="F:DNA binding"/>
    <property type="evidence" value="ECO:0007669"/>
    <property type="project" value="InterPro"/>
</dbReference>
<dbReference type="Pfam" id="PF20432">
    <property type="entry name" value="Xre-like-HTH"/>
    <property type="match status" value="1"/>
</dbReference>
<dbReference type="EMBL" id="JAAEDM010000093">
    <property type="protein sequence ID" value="MBR0673845.1"/>
    <property type="molecule type" value="Genomic_DNA"/>
</dbReference>
<sequence length="129" mass="13777">MSAFALDAPTPELIAAVRAGLPVAAVDDALASGRVTAAELDRLAIPRKTLAHRRLKGRLTPDQSDRLLRVLRVVEEAETTFADRNRAGIWLRRPTTALGGEAPLDLLDTEVGARQVEALLGRIAHGIAA</sequence>
<comment type="caution">
    <text evidence="3">The sequence shown here is derived from an EMBL/GenBank/DDBJ whole genome shotgun (WGS) entry which is preliminary data.</text>
</comment>
<feature type="domain" description="Antitoxin Xre-like helix-turn-helix" evidence="2">
    <location>
        <begin position="12"/>
        <end position="72"/>
    </location>
</feature>
<dbReference type="Proteomes" id="UP001138751">
    <property type="component" value="Unassembled WGS sequence"/>
</dbReference>
<dbReference type="AlphaFoldDB" id="A0A9X9X366"/>